<evidence type="ECO:0000313" key="1">
    <source>
        <dbReference type="EMBL" id="WNL49775.1"/>
    </source>
</evidence>
<protein>
    <submittedName>
        <fullName evidence="1">Transmembrane domain containing protein</fullName>
    </submittedName>
</protein>
<sequence>MKQRKNCSLEWFKMFGVLGVKVKYEEDIFMVGLNHNFEKFSKDVEVVVGTNAFSLFFVDNQGDKISVRDDVSILYCLEQWDMLSSIFFLAKKTKIYFVRKYIHQQSSRTALFK</sequence>
<keyword evidence="1" id="KW-0472">Membrane</keyword>
<organism evidence="1">
    <name type="scientific">Marseillevirus sp</name>
    <dbReference type="NCBI Taxonomy" id="2809551"/>
    <lineage>
        <taxon>Viruses</taxon>
        <taxon>Varidnaviria</taxon>
        <taxon>Bamfordvirae</taxon>
        <taxon>Nucleocytoviricota</taxon>
        <taxon>Megaviricetes</taxon>
        <taxon>Pimascovirales</taxon>
        <taxon>Pimascovirales incertae sedis</taxon>
        <taxon>Marseilleviridae</taxon>
        <taxon>Marseillevirus</taxon>
    </lineage>
</organism>
<name>A0AA96EK25_9VIRU</name>
<gene>
    <name evidence="1" type="ORF">MarFTMF_259</name>
</gene>
<proteinExistence type="predicted"/>
<reference evidence="1" key="1">
    <citation type="submission" date="2023-07" db="EMBL/GenBank/DDBJ databases">
        <authorList>
            <person name="Xia Y."/>
        </authorList>
    </citation>
    <scope>NUCLEOTIDE SEQUENCE</scope>
    <source>
        <strain evidence="1">F</strain>
    </source>
</reference>
<keyword evidence="1" id="KW-0812">Transmembrane</keyword>
<accession>A0AA96EK25</accession>
<dbReference type="EMBL" id="OR343188">
    <property type="protein sequence ID" value="WNL49775.1"/>
    <property type="molecule type" value="Genomic_DNA"/>
</dbReference>
<dbReference type="SUPFAM" id="SSF54277">
    <property type="entry name" value="CAD &amp; PB1 domains"/>
    <property type="match status" value="1"/>
</dbReference>